<feature type="region of interest" description="Disordered" evidence="3">
    <location>
        <begin position="612"/>
        <end position="670"/>
    </location>
</feature>
<feature type="compositionally biased region" description="Polar residues" evidence="3">
    <location>
        <begin position="632"/>
        <end position="641"/>
    </location>
</feature>
<keyword evidence="5" id="KW-1185">Reference proteome</keyword>
<sequence>MRFKLLLLLLYVKTSLADAAPKKKVAASEPAIASDNYNFGYEIGTDNSHKFHKEVGDGTGRKIGSYGFTDADGRQRVVQYIADENGFRVQIKTNEPGTNSYEAASSKTQKRPSIMALEDKDSPMTLPVKMKESKRLKDNLISAPTFHSPVLPNGPVRMYTIDKSSKFAPAAQSIEYKPHPKAIQIGPLLNVIGTPVPMQSPILPLGPVKMVKYEPTGAAAPPKYEAPIPFPQEAVPAALVQDRPKFEPLRLSSAHHIPTHHPAPILHKDLETSQRFDPAKFNILSMYTLLPNGPKMYDGPVHAYVKPPIRTPPQNGLIYEGTPRKSRRRVVVRQKKHGSDALQTTENGLELSQTIHDSSTVFYVPAEHAPPVRRRLAKPIFKKKRQPLQHGDGSASQELTSPLTGHKDVVYDDPVGDLKPVPLFKGTSVTGFLPPSGKLTGPSEAYRLVKPPVGPYQVPAHEQSSLRPLQAPSPAVIHRPTPQHLPPAQQAPPLQSLPPQIPHQHHLPSIQQTVQNPAVIHNPTHQIQGPPHPGLEARSFQRPPEHQEPLYQSRLVQPPPLYQPSVANPGTPVESFKIPSYPKLTEIERAAALKLVEHPLHIPQLAKEVPQAIEHQRQPNLAPTPQFPRGVQQDSVPNFNFQGAPAEPLHPQQTLQARQRPPPPPEQQHALHDYYSRQTPTFLQNQGAIVSRYQDGALRHQVPTFEQYKTTDESFREAERKEEFKEPPPPRSFQIPPQSAPTFSSPPVHLQQSDVHVRPQHQRLHEPNAPPHQSGHLQQQAPVGHPPRLQALLGPPQGPVQSTPGLLQAPQPPAQAPLQFAPQQQILSQSIPAQYPQPPSYEVNAQGQLPPQYQISPSPHQPQHPPPQIPQHLPQHQQAVRHFAPPPEQGPQIQSVPVEQLQQAQRQQLPQQLQYQPQQLQLAPQHLQAQQFRAPEQHLQLAHQQINLPPHAPHHIHQAPPGSQQLQQLQAPLAAGQQLQQLPLHLQQQGQAGFQLAPGRVAEQQQQLLQRRPELLTAGPLHYPLYSTSHLQSQASSEESRTFAQQQQQHLGAQAFISDRRPKSLADHSPFEYIKKSS</sequence>
<dbReference type="GO" id="GO:0042302">
    <property type="term" value="F:structural constituent of cuticle"/>
    <property type="evidence" value="ECO:0007669"/>
    <property type="project" value="UniProtKB-UniRule"/>
</dbReference>
<accession>A0AAJ7SI14</accession>
<feature type="compositionally biased region" description="Pro residues" evidence="3">
    <location>
        <begin position="859"/>
        <end position="869"/>
    </location>
</feature>
<keyword evidence="1 2" id="KW-0193">Cuticle</keyword>
<organism evidence="5 6">
    <name type="scientific">Galendromus occidentalis</name>
    <name type="common">western predatory mite</name>
    <dbReference type="NCBI Taxonomy" id="34638"/>
    <lineage>
        <taxon>Eukaryota</taxon>
        <taxon>Metazoa</taxon>
        <taxon>Ecdysozoa</taxon>
        <taxon>Arthropoda</taxon>
        <taxon>Chelicerata</taxon>
        <taxon>Arachnida</taxon>
        <taxon>Acari</taxon>
        <taxon>Parasitiformes</taxon>
        <taxon>Mesostigmata</taxon>
        <taxon>Gamasina</taxon>
        <taxon>Phytoseioidea</taxon>
        <taxon>Phytoseiidae</taxon>
        <taxon>Typhlodrominae</taxon>
        <taxon>Galendromus</taxon>
    </lineage>
</organism>
<dbReference type="PROSITE" id="PS00233">
    <property type="entry name" value="CHIT_BIND_RR_1"/>
    <property type="match status" value="1"/>
</dbReference>
<feature type="region of interest" description="Disordered" evidence="3">
    <location>
        <begin position="701"/>
        <end position="816"/>
    </location>
</feature>
<dbReference type="InterPro" id="IPR031311">
    <property type="entry name" value="CHIT_BIND_RR_consensus"/>
</dbReference>
<dbReference type="PROSITE" id="PS51155">
    <property type="entry name" value="CHIT_BIND_RR_2"/>
    <property type="match status" value="1"/>
</dbReference>
<feature type="chain" id="PRO_5042517168" evidence="4">
    <location>
        <begin position="20"/>
        <end position="1078"/>
    </location>
</feature>
<feature type="region of interest" description="Disordered" evidence="3">
    <location>
        <begin position="456"/>
        <end position="506"/>
    </location>
</feature>
<feature type="region of interest" description="Disordered" evidence="3">
    <location>
        <begin position="833"/>
        <end position="892"/>
    </location>
</feature>
<evidence type="ECO:0000256" key="3">
    <source>
        <dbReference type="SAM" id="MobiDB-lite"/>
    </source>
</evidence>
<dbReference type="KEGG" id="goe:114828528"/>
<dbReference type="Pfam" id="PF00379">
    <property type="entry name" value="Chitin_bind_4"/>
    <property type="match status" value="1"/>
</dbReference>
<feature type="signal peptide" evidence="4">
    <location>
        <begin position="1"/>
        <end position="19"/>
    </location>
</feature>
<feature type="compositionally biased region" description="Basic and acidic residues" evidence="3">
    <location>
        <begin position="1058"/>
        <end position="1078"/>
    </location>
</feature>
<evidence type="ECO:0000256" key="4">
    <source>
        <dbReference type="SAM" id="SignalP"/>
    </source>
</evidence>
<feature type="compositionally biased region" description="Polar residues" evidence="3">
    <location>
        <begin position="740"/>
        <end position="754"/>
    </location>
</feature>
<evidence type="ECO:0000256" key="2">
    <source>
        <dbReference type="PROSITE-ProRule" id="PRU00497"/>
    </source>
</evidence>
<evidence type="ECO:0000313" key="6">
    <source>
        <dbReference type="RefSeq" id="XP_028968859.1"/>
    </source>
</evidence>
<keyword evidence="4" id="KW-0732">Signal</keyword>
<dbReference type="Proteomes" id="UP000694867">
    <property type="component" value="Unplaced"/>
</dbReference>
<dbReference type="RefSeq" id="XP_028968859.1">
    <property type="nucleotide sequence ID" value="XM_029113026.1"/>
</dbReference>
<dbReference type="AlphaFoldDB" id="A0AAJ7SI14"/>
<feature type="compositionally biased region" description="Basic and acidic residues" evidence="3">
    <location>
        <begin position="709"/>
        <end position="728"/>
    </location>
</feature>
<dbReference type="InterPro" id="IPR000618">
    <property type="entry name" value="Insect_cuticle"/>
</dbReference>
<evidence type="ECO:0000256" key="1">
    <source>
        <dbReference type="ARBA" id="ARBA00022460"/>
    </source>
</evidence>
<evidence type="ECO:0000313" key="5">
    <source>
        <dbReference type="Proteomes" id="UP000694867"/>
    </source>
</evidence>
<name>A0AAJ7SI14_9ACAR</name>
<reference evidence="6" key="1">
    <citation type="submission" date="2025-08" db="UniProtKB">
        <authorList>
            <consortium name="RefSeq"/>
        </authorList>
    </citation>
    <scope>IDENTIFICATION</scope>
</reference>
<feature type="region of interest" description="Disordered" evidence="3">
    <location>
        <begin position="1033"/>
        <end position="1078"/>
    </location>
</feature>
<dbReference type="GeneID" id="114828528"/>
<proteinExistence type="predicted"/>
<gene>
    <name evidence="6" type="primary">LOC114828528</name>
</gene>
<protein>
    <submittedName>
        <fullName evidence="6">Bromodomain-containing protein 4-like</fullName>
    </submittedName>
</protein>
<feature type="region of interest" description="Disordered" evidence="3">
    <location>
        <begin position="522"/>
        <end position="547"/>
    </location>
</feature>